<protein>
    <submittedName>
        <fullName evidence="1">Uncharacterized protein</fullName>
    </submittedName>
</protein>
<organism evidence="1 2">
    <name type="scientific">Naganishia adeliensis</name>
    <dbReference type="NCBI Taxonomy" id="92952"/>
    <lineage>
        <taxon>Eukaryota</taxon>
        <taxon>Fungi</taxon>
        <taxon>Dikarya</taxon>
        <taxon>Basidiomycota</taxon>
        <taxon>Agaricomycotina</taxon>
        <taxon>Tremellomycetes</taxon>
        <taxon>Filobasidiales</taxon>
        <taxon>Filobasidiaceae</taxon>
        <taxon>Naganishia</taxon>
    </lineage>
</organism>
<sequence length="256" mass="30333">MSLEYQIKEQVLCFHGPLIYEAQVMDAEIWDEKKTKKDQTGPHYFVHYKGWNKKQNRAKEEKANKEKIEKEKEDAYLMRPEIKIPIPDVLKVKLVDDWEYITKNHQLVTLPRTPNVKEILEEFKAYVESKKANQAASKPTRSDAVLAEVMSGIVLYFDKALGNNLLYRFERAQYVDIRRKTAEARPMSEIYGAEHLLRLFVNLPSYIAHTTMDTESVNMMREHITELMKWMIKEMDRLFLKEYETTTMQYQNISRA</sequence>
<reference evidence="1" key="1">
    <citation type="submission" date="2023-04" db="EMBL/GenBank/DDBJ databases">
        <title>Draft Genome sequencing of Naganishia species isolated from polar environments using Oxford Nanopore Technology.</title>
        <authorList>
            <person name="Leo P."/>
            <person name="Venkateswaran K."/>
        </authorList>
    </citation>
    <scope>NUCLEOTIDE SEQUENCE</scope>
    <source>
        <strain evidence="1">MNA-CCFEE 5262</strain>
    </source>
</reference>
<dbReference type="EMBL" id="JASBWS010000002">
    <property type="protein sequence ID" value="KAJ9117306.1"/>
    <property type="molecule type" value="Genomic_DNA"/>
</dbReference>
<evidence type="ECO:0000313" key="1">
    <source>
        <dbReference type="EMBL" id="KAJ9117306.1"/>
    </source>
</evidence>
<name>A0ACC2X0X6_9TREE</name>
<keyword evidence="2" id="KW-1185">Reference proteome</keyword>
<accession>A0ACC2X0X6</accession>
<comment type="caution">
    <text evidence="1">The sequence shown here is derived from an EMBL/GenBank/DDBJ whole genome shotgun (WGS) entry which is preliminary data.</text>
</comment>
<evidence type="ECO:0000313" key="2">
    <source>
        <dbReference type="Proteomes" id="UP001230649"/>
    </source>
</evidence>
<dbReference type="Proteomes" id="UP001230649">
    <property type="component" value="Unassembled WGS sequence"/>
</dbReference>
<proteinExistence type="predicted"/>
<gene>
    <name evidence="1" type="ORF">QFC20_000453</name>
</gene>